<dbReference type="PROSITE" id="PS50108">
    <property type="entry name" value="CRIB"/>
    <property type="match status" value="1"/>
</dbReference>
<dbReference type="SMART" id="SM00285">
    <property type="entry name" value="PBD"/>
    <property type="match status" value="1"/>
</dbReference>
<protein>
    <recommendedName>
        <fullName evidence="2">CRIB domain-containing protein</fullName>
    </recommendedName>
</protein>
<dbReference type="InterPro" id="IPR044509">
    <property type="entry name" value="RIC2/4"/>
</dbReference>
<evidence type="ECO:0000259" key="2">
    <source>
        <dbReference type="PROSITE" id="PS50108"/>
    </source>
</evidence>
<gene>
    <name evidence="3" type="ORF">Syun_005771</name>
</gene>
<organism evidence="3 4">
    <name type="scientific">Stephania yunnanensis</name>
    <dbReference type="NCBI Taxonomy" id="152371"/>
    <lineage>
        <taxon>Eukaryota</taxon>
        <taxon>Viridiplantae</taxon>
        <taxon>Streptophyta</taxon>
        <taxon>Embryophyta</taxon>
        <taxon>Tracheophyta</taxon>
        <taxon>Spermatophyta</taxon>
        <taxon>Magnoliopsida</taxon>
        <taxon>Ranunculales</taxon>
        <taxon>Menispermaceae</taxon>
        <taxon>Menispermoideae</taxon>
        <taxon>Cissampelideae</taxon>
        <taxon>Stephania</taxon>
    </lineage>
</organism>
<evidence type="ECO:0000313" key="4">
    <source>
        <dbReference type="Proteomes" id="UP001420932"/>
    </source>
</evidence>
<dbReference type="PANTHER" id="PTHR46931:SF14">
    <property type="entry name" value="CRIB DOMAIN-CONTAINING PROTEIN RIC2"/>
    <property type="match status" value="1"/>
</dbReference>
<dbReference type="CDD" id="cd00132">
    <property type="entry name" value="CRIB"/>
    <property type="match status" value="1"/>
</dbReference>
<feature type="compositionally biased region" description="Polar residues" evidence="1">
    <location>
        <begin position="38"/>
        <end position="51"/>
    </location>
</feature>
<dbReference type="Pfam" id="PF00786">
    <property type="entry name" value="PBD"/>
    <property type="match status" value="1"/>
</dbReference>
<proteinExistence type="predicted"/>
<comment type="caution">
    <text evidence="3">The sequence shown here is derived from an EMBL/GenBank/DDBJ whole genome shotgun (WGS) entry which is preliminary data.</text>
</comment>
<evidence type="ECO:0000256" key="1">
    <source>
        <dbReference type="SAM" id="MobiDB-lite"/>
    </source>
</evidence>
<dbReference type="Proteomes" id="UP001420932">
    <property type="component" value="Unassembled WGS sequence"/>
</dbReference>
<accession>A0AAP0PY03</accession>
<sequence length="159" mass="17745">MRERMERLVVLPFSMGCSSHSSVAVIETNPKKSKLADDQSNNIPSAQKVQEESLSGANMKASLGLLPLPKLNFRLQRLMKGFKNFSQLFVYKEDVEELDMEIGFPTDVKHVTHIGWDGPGTTNPLKGWESLRGPQELLSLPALSLRQFELAMATQSRSS</sequence>
<keyword evidence="4" id="KW-1185">Reference proteome</keyword>
<dbReference type="PANTHER" id="PTHR46931">
    <property type="entry name" value="CRIB DOMAIN-CONTAINING PROTEIN RIC2"/>
    <property type="match status" value="1"/>
</dbReference>
<dbReference type="AlphaFoldDB" id="A0AAP0PY03"/>
<feature type="region of interest" description="Disordered" evidence="1">
    <location>
        <begin position="31"/>
        <end position="51"/>
    </location>
</feature>
<dbReference type="InterPro" id="IPR000095">
    <property type="entry name" value="CRIB_dom"/>
</dbReference>
<name>A0AAP0PY03_9MAGN</name>
<feature type="domain" description="CRIB" evidence="2">
    <location>
        <begin position="102"/>
        <end position="115"/>
    </location>
</feature>
<evidence type="ECO:0000313" key="3">
    <source>
        <dbReference type="EMBL" id="KAK9159430.1"/>
    </source>
</evidence>
<reference evidence="3 4" key="1">
    <citation type="submission" date="2024-01" db="EMBL/GenBank/DDBJ databases">
        <title>Genome assemblies of Stephania.</title>
        <authorList>
            <person name="Yang L."/>
        </authorList>
    </citation>
    <scope>NUCLEOTIDE SEQUENCE [LARGE SCALE GENOMIC DNA]</scope>
    <source>
        <strain evidence="3">YNDBR</strain>
        <tissue evidence="3">Leaf</tissue>
    </source>
</reference>
<dbReference type="EMBL" id="JBBNAF010000003">
    <property type="protein sequence ID" value="KAK9159430.1"/>
    <property type="molecule type" value="Genomic_DNA"/>
</dbReference>